<evidence type="ECO:0000313" key="2">
    <source>
        <dbReference type="WBParaSite" id="TCLT_0000606201-mRNA-1"/>
    </source>
</evidence>
<evidence type="ECO:0000259" key="1">
    <source>
        <dbReference type="Pfam" id="PF23626"/>
    </source>
</evidence>
<dbReference type="AlphaFoldDB" id="A0A0N5CZX1"/>
<dbReference type="WBParaSite" id="TCLT_0000606201-mRNA-1">
    <property type="protein sequence ID" value="TCLT_0000606201-mRNA-1"/>
    <property type="gene ID" value="TCLT_0000606201"/>
</dbReference>
<feature type="domain" description="aECM cysteine-cradle" evidence="1">
    <location>
        <begin position="83"/>
        <end position="125"/>
    </location>
</feature>
<organism evidence="2">
    <name type="scientific">Thelazia callipaeda</name>
    <name type="common">Oriental eyeworm</name>
    <name type="synonym">Parasitic nematode</name>
    <dbReference type="NCBI Taxonomy" id="103827"/>
    <lineage>
        <taxon>Eukaryota</taxon>
        <taxon>Metazoa</taxon>
        <taxon>Ecdysozoa</taxon>
        <taxon>Nematoda</taxon>
        <taxon>Chromadorea</taxon>
        <taxon>Rhabditida</taxon>
        <taxon>Spirurina</taxon>
        <taxon>Spiruromorpha</taxon>
        <taxon>Thelazioidea</taxon>
        <taxon>Thelaziidae</taxon>
        <taxon>Thelazia</taxon>
    </lineage>
</organism>
<dbReference type="Pfam" id="PF23626">
    <property type="entry name" value="CCD_aECM"/>
    <property type="match status" value="1"/>
</dbReference>
<dbReference type="InterPro" id="IPR055352">
    <property type="entry name" value="CCD_aECM"/>
</dbReference>
<accession>A0A0N5CZX1</accession>
<reference evidence="2" key="1">
    <citation type="submission" date="2017-02" db="UniProtKB">
        <authorList>
            <consortium name="WormBaseParasite"/>
        </authorList>
    </citation>
    <scope>IDENTIFICATION</scope>
</reference>
<sequence>LILISIEAKFTRKSLSKYIYQEITLKNNKKLTLCINDANVVQFKVTVMIKFANIFTAINSKINLLVRIKQYAVCFPSEHTLSSEQCLVIRKFARVFEMINPVNWVRDNCPLAKKYFPRASCEHVQLQKSVKFIKLTSKQIKIIKVY</sequence>
<protein>
    <submittedName>
        <fullName evidence="2">LORF2 protein</fullName>
    </submittedName>
</protein>
<name>A0A0N5CZX1_THECL</name>
<proteinExistence type="predicted"/>
<dbReference type="PANTHER" id="PTHR37435">
    <property type="entry name" value="PROTEIN CBG14344"/>
    <property type="match status" value="1"/>
</dbReference>